<keyword evidence="5" id="KW-0411">Iron-sulfur</keyword>
<dbReference type="CDD" id="cd03479">
    <property type="entry name" value="Rieske_RO_Alpha_PhDO_like"/>
    <property type="match status" value="1"/>
</dbReference>
<evidence type="ECO:0000313" key="8">
    <source>
        <dbReference type="EMBL" id="MDX2962016.1"/>
    </source>
</evidence>
<sequence>MTTTSEIDTGTAYGRPKPSYNARLREVGPGTPMGEALRRYWHPVASSETLVAGALPQKTRVLGEDLVVFRDGQGNPGVVIERCTHRGASLFYGRVEDDGIRCCYHGWKFDVQGRCIEQACEPALGRRRDAARQPWYPVAERYGLVFVYMGPPELKPELPRYDALENLAEDERYFASWPVPHAAVLGMPADFSWLNIYENSADPTHVTWLHSTHSGYQMLGTGTFGYPENFFDPATITDRLTYERTDHGVKYTQRFEMEGEDGEVTEYGFAVEQHLPNVFGLPDYVKVIPDGRPDQLLWVVPSDDTSHRLFFSIRTNDPERMVHFVIGITQNGKQNHELTDEERQRFPGDTEAQGSQGAITLDSVETLATGDRGVVMLRRMLLTMADDVEAGRDPINIIRDASEVHHTQSGLFTIGKPPADDADVNADADAAAGI</sequence>
<dbReference type="PROSITE" id="PS00570">
    <property type="entry name" value="RING_HYDROXYL_ALPHA"/>
    <property type="match status" value="1"/>
</dbReference>
<evidence type="ECO:0000313" key="11">
    <source>
        <dbReference type="Proteomes" id="UP001282288"/>
    </source>
</evidence>
<evidence type="ECO:0000256" key="3">
    <source>
        <dbReference type="ARBA" id="ARBA00023002"/>
    </source>
</evidence>
<dbReference type="Proteomes" id="UP001282288">
    <property type="component" value="Unassembled WGS sequence"/>
</dbReference>
<feature type="region of interest" description="Disordered" evidence="6">
    <location>
        <begin position="332"/>
        <end position="356"/>
    </location>
</feature>
<name>A0AAP6EH62_9ACTN</name>
<evidence type="ECO:0000313" key="10">
    <source>
        <dbReference type="Proteomes" id="UP001272987"/>
    </source>
</evidence>
<dbReference type="GO" id="GO:0016705">
    <property type="term" value="F:oxidoreductase activity, acting on paired donors, with incorporation or reduction of molecular oxygen"/>
    <property type="evidence" value="ECO:0007669"/>
    <property type="project" value="UniProtKB-ARBA"/>
</dbReference>
<keyword evidence="4" id="KW-0408">Iron</keyword>
<dbReference type="AlphaFoldDB" id="A0AAP6EH62"/>
<dbReference type="GO" id="GO:0005506">
    <property type="term" value="F:iron ion binding"/>
    <property type="evidence" value="ECO:0007669"/>
    <property type="project" value="InterPro"/>
</dbReference>
<keyword evidence="3" id="KW-0560">Oxidoreductase</keyword>
<dbReference type="SUPFAM" id="SSF50022">
    <property type="entry name" value="ISP domain"/>
    <property type="match status" value="1"/>
</dbReference>
<dbReference type="GeneID" id="69812007"/>
<evidence type="ECO:0000256" key="4">
    <source>
        <dbReference type="ARBA" id="ARBA00023004"/>
    </source>
</evidence>
<dbReference type="InterPro" id="IPR015881">
    <property type="entry name" value="ARHD_Rieske_2Fe_2S"/>
</dbReference>
<evidence type="ECO:0000313" key="9">
    <source>
        <dbReference type="EMBL" id="MDX3017987.1"/>
    </source>
</evidence>
<keyword evidence="2" id="KW-0479">Metal-binding</keyword>
<dbReference type="EMBL" id="JARAWC010000014">
    <property type="protein sequence ID" value="MDX2962016.1"/>
    <property type="molecule type" value="Genomic_DNA"/>
</dbReference>
<dbReference type="Gene3D" id="3.90.380.10">
    <property type="entry name" value="Naphthalene 1,2-dioxygenase Alpha Subunit, Chain A, domain 1"/>
    <property type="match status" value="1"/>
</dbReference>
<gene>
    <name evidence="8" type="ORF">PV399_20215</name>
    <name evidence="9" type="ORF">PV666_08840</name>
</gene>
<evidence type="ECO:0000259" key="7">
    <source>
        <dbReference type="PROSITE" id="PS51296"/>
    </source>
</evidence>
<dbReference type="InterPro" id="IPR017941">
    <property type="entry name" value="Rieske_2Fe-2S"/>
</dbReference>
<dbReference type="GO" id="GO:0051537">
    <property type="term" value="F:2 iron, 2 sulfur cluster binding"/>
    <property type="evidence" value="ECO:0007669"/>
    <property type="project" value="UniProtKB-KW"/>
</dbReference>
<evidence type="ECO:0000256" key="6">
    <source>
        <dbReference type="SAM" id="MobiDB-lite"/>
    </source>
</evidence>
<dbReference type="PANTHER" id="PTHR21266">
    <property type="entry name" value="IRON-SULFUR DOMAIN CONTAINING PROTEIN"/>
    <property type="match status" value="1"/>
</dbReference>
<keyword evidence="1" id="KW-0001">2Fe-2S</keyword>
<feature type="domain" description="Rieske" evidence="7">
    <location>
        <begin position="41"/>
        <end position="147"/>
    </location>
</feature>
<dbReference type="Gene3D" id="2.102.10.10">
    <property type="entry name" value="Rieske [2Fe-2S] iron-sulphur domain"/>
    <property type="match status" value="1"/>
</dbReference>
<evidence type="ECO:0000256" key="1">
    <source>
        <dbReference type="ARBA" id="ARBA00022714"/>
    </source>
</evidence>
<protein>
    <submittedName>
        <fullName evidence="8">Rieske 2Fe-2S domain-containing protein</fullName>
    </submittedName>
</protein>
<reference evidence="8 10" key="1">
    <citation type="journal article" date="2023" name="Microb. Genom.">
        <title>Mesoterricola silvestris gen. nov., sp. nov., Mesoterricola sediminis sp. nov., Geothrix oryzae sp. nov., Geothrix edaphica sp. nov., Geothrix rubra sp. nov., and Geothrix limicola sp. nov., six novel members of Acidobacteriota isolated from soils.</title>
        <authorList>
            <person name="Weisberg A.J."/>
            <person name="Pearce E."/>
            <person name="Kramer C.G."/>
            <person name="Chang J.H."/>
            <person name="Clarke C.R."/>
        </authorList>
    </citation>
    <scope>NUCLEOTIDE SEQUENCE</scope>
    <source>
        <strain evidence="9 10">NB05-1H</strain>
        <strain evidence="8">NRRL_B-16521</strain>
    </source>
</reference>
<dbReference type="RefSeq" id="WP_010356453.1">
    <property type="nucleotide sequence ID" value="NZ_CP122369.1"/>
</dbReference>
<evidence type="ECO:0000256" key="2">
    <source>
        <dbReference type="ARBA" id="ARBA00022723"/>
    </source>
</evidence>
<feature type="compositionally biased region" description="Basic and acidic residues" evidence="6">
    <location>
        <begin position="334"/>
        <end position="348"/>
    </location>
</feature>
<dbReference type="SUPFAM" id="SSF55961">
    <property type="entry name" value="Bet v1-like"/>
    <property type="match status" value="1"/>
</dbReference>
<organism evidence="8 11">
    <name type="scientific">Streptomyces acidiscabies</name>
    <dbReference type="NCBI Taxonomy" id="42234"/>
    <lineage>
        <taxon>Bacteria</taxon>
        <taxon>Bacillati</taxon>
        <taxon>Actinomycetota</taxon>
        <taxon>Actinomycetes</taxon>
        <taxon>Kitasatosporales</taxon>
        <taxon>Streptomycetaceae</taxon>
        <taxon>Streptomyces</taxon>
    </lineage>
</organism>
<proteinExistence type="predicted"/>
<comment type="caution">
    <text evidence="8">The sequence shown here is derived from an EMBL/GenBank/DDBJ whole genome shotgun (WGS) entry which is preliminary data.</text>
</comment>
<dbReference type="InterPro" id="IPR050584">
    <property type="entry name" value="Cholesterol_7-desaturase"/>
</dbReference>
<accession>A0AAP6EH62</accession>
<dbReference type="Pfam" id="PF00355">
    <property type="entry name" value="Rieske"/>
    <property type="match status" value="1"/>
</dbReference>
<feature type="region of interest" description="Disordered" evidence="6">
    <location>
        <begin position="1"/>
        <end position="23"/>
    </location>
</feature>
<dbReference type="EMBL" id="JARAWP010000004">
    <property type="protein sequence ID" value="MDX3017987.1"/>
    <property type="molecule type" value="Genomic_DNA"/>
</dbReference>
<dbReference type="GO" id="GO:0004497">
    <property type="term" value="F:monooxygenase activity"/>
    <property type="evidence" value="ECO:0007669"/>
    <property type="project" value="UniProtKB-ARBA"/>
</dbReference>
<dbReference type="Proteomes" id="UP001272987">
    <property type="component" value="Unassembled WGS sequence"/>
</dbReference>
<dbReference type="InterPro" id="IPR036922">
    <property type="entry name" value="Rieske_2Fe-2S_sf"/>
</dbReference>
<dbReference type="PROSITE" id="PS51296">
    <property type="entry name" value="RIESKE"/>
    <property type="match status" value="1"/>
</dbReference>
<dbReference type="PANTHER" id="PTHR21266:SF59">
    <property type="entry name" value="BLR4922 PROTEIN"/>
    <property type="match status" value="1"/>
</dbReference>
<keyword evidence="10" id="KW-1185">Reference proteome</keyword>
<evidence type="ECO:0000256" key="5">
    <source>
        <dbReference type="ARBA" id="ARBA00023014"/>
    </source>
</evidence>
<feature type="region of interest" description="Disordered" evidence="6">
    <location>
        <begin position="414"/>
        <end position="434"/>
    </location>
</feature>